<dbReference type="CDD" id="cd04301">
    <property type="entry name" value="NAT_SF"/>
    <property type="match status" value="1"/>
</dbReference>
<comment type="caution">
    <text evidence="2">The sequence shown here is derived from an EMBL/GenBank/DDBJ whole genome shotgun (WGS) entry which is preliminary data.</text>
</comment>
<name>A0ABS2QGJ1_9BACI</name>
<organism evidence="2 3">
    <name type="scientific">Peribacillus deserti</name>
    <dbReference type="NCBI Taxonomy" id="673318"/>
    <lineage>
        <taxon>Bacteria</taxon>
        <taxon>Bacillati</taxon>
        <taxon>Bacillota</taxon>
        <taxon>Bacilli</taxon>
        <taxon>Bacillales</taxon>
        <taxon>Bacillaceae</taxon>
        <taxon>Peribacillus</taxon>
    </lineage>
</organism>
<dbReference type="Gene3D" id="3.40.630.30">
    <property type="match status" value="1"/>
</dbReference>
<protein>
    <submittedName>
        <fullName evidence="2">GNAT superfamily N-acetyltransferase</fullName>
    </submittedName>
</protein>
<evidence type="ECO:0000313" key="3">
    <source>
        <dbReference type="Proteomes" id="UP000823486"/>
    </source>
</evidence>
<dbReference type="EMBL" id="JAFBFI010000002">
    <property type="protein sequence ID" value="MBM7691406.1"/>
    <property type="molecule type" value="Genomic_DNA"/>
</dbReference>
<dbReference type="Proteomes" id="UP000823486">
    <property type="component" value="Unassembled WGS sequence"/>
</dbReference>
<gene>
    <name evidence="2" type="ORF">JOC77_000811</name>
</gene>
<dbReference type="InterPro" id="IPR000182">
    <property type="entry name" value="GNAT_dom"/>
</dbReference>
<evidence type="ECO:0000259" key="1">
    <source>
        <dbReference type="PROSITE" id="PS51186"/>
    </source>
</evidence>
<dbReference type="RefSeq" id="WP_204538862.1">
    <property type="nucleotide sequence ID" value="NZ_JAFBFI010000002.1"/>
</dbReference>
<keyword evidence="3" id="KW-1185">Reference proteome</keyword>
<sequence>MELVISAEQNTSDKDIINKKMYEFNAQHFRDELKGRHEEVNLYLKDETGKVWGGILSEIRWNWMEVHYLFIDSKIRQAGYGQKLLSEAERIAIDKNCDFIKLDTLSFQALGFYQKQGYDVFGSIENAGGEYTHYYLKKDLTARS</sequence>
<reference evidence="2 3" key="1">
    <citation type="submission" date="2021-01" db="EMBL/GenBank/DDBJ databases">
        <title>Genomic Encyclopedia of Type Strains, Phase IV (KMG-IV): sequencing the most valuable type-strain genomes for metagenomic binning, comparative biology and taxonomic classification.</title>
        <authorList>
            <person name="Goeker M."/>
        </authorList>
    </citation>
    <scope>NUCLEOTIDE SEQUENCE [LARGE SCALE GENOMIC DNA]</scope>
    <source>
        <strain evidence="2 3">DSM 105482</strain>
    </source>
</reference>
<feature type="domain" description="N-acetyltransferase" evidence="1">
    <location>
        <begin position="1"/>
        <end position="141"/>
    </location>
</feature>
<proteinExistence type="predicted"/>
<dbReference type="PROSITE" id="PS51186">
    <property type="entry name" value="GNAT"/>
    <property type="match status" value="1"/>
</dbReference>
<accession>A0ABS2QGJ1</accession>
<dbReference type="InterPro" id="IPR016181">
    <property type="entry name" value="Acyl_CoA_acyltransferase"/>
</dbReference>
<dbReference type="SUPFAM" id="SSF55729">
    <property type="entry name" value="Acyl-CoA N-acyltransferases (Nat)"/>
    <property type="match status" value="1"/>
</dbReference>
<evidence type="ECO:0000313" key="2">
    <source>
        <dbReference type="EMBL" id="MBM7691406.1"/>
    </source>
</evidence>
<dbReference type="Pfam" id="PF00583">
    <property type="entry name" value="Acetyltransf_1"/>
    <property type="match status" value="1"/>
</dbReference>